<gene>
    <name evidence="2" type="ORF">mRhiFer1_010008</name>
</gene>
<dbReference type="PANTHER" id="PTHR48026:SF2">
    <property type="entry name" value="HETEROGENEOUS NUCLEAR RIBONUCLEOPROTEIN A1-RELATED"/>
    <property type="match status" value="1"/>
</dbReference>
<keyword evidence="1" id="KW-0694">RNA-binding</keyword>
<evidence type="ECO:0000313" key="3">
    <source>
        <dbReference type="Proteomes" id="UP000585614"/>
    </source>
</evidence>
<reference evidence="2 3" key="1">
    <citation type="journal article" date="2020" name="Nature">
        <title>Six reference-quality genomes reveal evolution of bat adaptations.</title>
        <authorList>
            <person name="Jebb D."/>
            <person name="Huang Z."/>
            <person name="Pippel M."/>
            <person name="Hughes G.M."/>
            <person name="Lavrichenko K."/>
            <person name="Devanna P."/>
            <person name="Winkler S."/>
            <person name="Jermiin L.S."/>
            <person name="Skirmuntt E.C."/>
            <person name="Katzourakis A."/>
            <person name="Burkitt-Gray L."/>
            <person name="Ray D.A."/>
            <person name="Sullivan K.A.M."/>
            <person name="Roscito J.G."/>
            <person name="Kirilenko B.M."/>
            <person name="Davalos L.M."/>
            <person name="Corthals A.P."/>
            <person name="Power M.L."/>
            <person name="Jones G."/>
            <person name="Ransome R.D."/>
            <person name="Dechmann D.K.N."/>
            <person name="Locatelli A.G."/>
            <person name="Puechmaille S.J."/>
            <person name="Fedrigo O."/>
            <person name="Jarvis E.D."/>
            <person name="Hiller M."/>
            <person name="Vernes S.C."/>
            <person name="Myers E.W."/>
            <person name="Teeling E.C."/>
        </authorList>
    </citation>
    <scope>NUCLEOTIDE SEQUENCE [LARGE SCALE GENOMIC DNA]</scope>
    <source>
        <strain evidence="2">MRhiFer1</strain>
        <tissue evidence="2">Lung</tissue>
    </source>
</reference>
<dbReference type="InterPro" id="IPR035979">
    <property type="entry name" value="RBD_domain_sf"/>
</dbReference>
<dbReference type="InterPro" id="IPR012677">
    <property type="entry name" value="Nucleotide-bd_a/b_plait_sf"/>
</dbReference>
<evidence type="ECO:0000256" key="1">
    <source>
        <dbReference type="ARBA" id="ARBA00022884"/>
    </source>
</evidence>
<comment type="caution">
    <text evidence="2">The sequence shown here is derived from an EMBL/GenBank/DDBJ whole genome shotgun (WGS) entry which is preliminary data.</text>
</comment>
<dbReference type="GO" id="GO:0071013">
    <property type="term" value="C:catalytic step 2 spliceosome"/>
    <property type="evidence" value="ECO:0007669"/>
    <property type="project" value="TreeGrafter"/>
</dbReference>
<dbReference type="SUPFAM" id="SSF54928">
    <property type="entry name" value="RNA-binding domain, RBD"/>
    <property type="match status" value="1"/>
</dbReference>
<dbReference type="Proteomes" id="UP000585614">
    <property type="component" value="Unassembled WGS sequence"/>
</dbReference>
<proteinExistence type="predicted"/>
<evidence type="ECO:0000313" key="2">
    <source>
        <dbReference type="EMBL" id="KAF6357084.1"/>
    </source>
</evidence>
<sequence>MTDRGSGKKRCFAFVTFDDRDSVDKIVIQKYHTVNCHYCEARKALSEQEMASASSSQRGRSGSGNFGGGQRGAFGGNDNFGHGGNISGRGVFCGSRGGEYMVVVGMAVMDLVMMEAIVEVAEATMILAMTTINFQIVDP</sequence>
<accession>A0A7J7Y5I9</accession>
<dbReference type="EMBL" id="JACAGC010000007">
    <property type="protein sequence ID" value="KAF6357084.1"/>
    <property type="molecule type" value="Genomic_DNA"/>
</dbReference>
<organism evidence="2 3">
    <name type="scientific">Rhinolophus ferrumequinum</name>
    <name type="common">Greater horseshoe bat</name>
    <dbReference type="NCBI Taxonomy" id="59479"/>
    <lineage>
        <taxon>Eukaryota</taxon>
        <taxon>Metazoa</taxon>
        <taxon>Chordata</taxon>
        <taxon>Craniata</taxon>
        <taxon>Vertebrata</taxon>
        <taxon>Euteleostomi</taxon>
        <taxon>Mammalia</taxon>
        <taxon>Eutheria</taxon>
        <taxon>Laurasiatheria</taxon>
        <taxon>Chiroptera</taxon>
        <taxon>Yinpterochiroptera</taxon>
        <taxon>Rhinolophoidea</taxon>
        <taxon>Rhinolophidae</taxon>
        <taxon>Rhinolophinae</taxon>
        <taxon>Rhinolophus</taxon>
    </lineage>
</organism>
<protein>
    <recommendedName>
        <fullName evidence="4">RRM domain-containing protein</fullName>
    </recommendedName>
</protein>
<name>A0A7J7Y5I9_RHIFE</name>
<dbReference type="Gene3D" id="3.30.70.330">
    <property type="match status" value="1"/>
</dbReference>
<dbReference type="PANTHER" id="PTHR48026">
    <property type="entry name" value="HOMOLOGOUS TO DROSOPHILA SQD (SQUID) PROTEIN"/>
    <property type="match status" value="1"/>
</dbReference>
<dbReference type="AlphaFoldDB" id="A0A7J7Y5I9"/>
<dbReference type="GO" id="GO:0003730">
    <property type="term" value="F:mRNA 3'-UTR binding"/>
    <property type="evidence" value="ECO:0007669"/>
    <property type="project" value="TreeGrafter"/>
</dbReference>
<dbReference type="GO" id="GO:0000398">
    <property type="term" value="P:mRNA splicing, via spliceosome"/>
    <property type="evidence" value="ECO:0007669"/>
    <property type="project" value="TreeGrafter"/>
</dbReference>
<evidence type="ECO:0008006" key="4">
    <source>
        <dbReference type="Google" id="ProtNLM"/>
    </source>
</evidence>